<dbReference type="EMBL" id="MCIB01000008">
    <property type="protein sequence ID" value="RKD32937.1"/>
    <property type="molecule type" value="Genomic_DNA"/>
</dbReference>
<feature type="transmembrane region" description="Helical" evidence="8">
    <location>
        <begin position="413"/>
        <end position="437"/>
    </location>
</feature>
<feature type="transmembrane region" description="Helical" evidence="8">
    <location>
        <begin position="239"/>
        <end position="259"/>
    </location>
</feature>
<feature type="transmembrane region" description="Helical" evidence="8">
    <location>
        <begin position="326"/>
        <end position="344"/>
    </location>
</feature>
<name>A0A419T5T6_9FIRM</name>
<feature type="transmembrane region" description="Helical" evidence="8">
    <location>
        <begin position="271"/>
        <end position="291"/>
    </location>
</feature>
<evidence type="ECO:0000256" key="7">
    <source>
        <dbReference type="ARBA" id="ARBA00023136"/>
    </source>
</evidence>
<comment type="subcellular location">
    <subcellularLocation>
        <location evidence="1">Cell membrane</location>
        <topology evidence="1">Multi-pass membrane protein</topology>
    </subcellularLocation>
</comment>
<keyword evidence="7 8" id="KW-0472">Membrane</keyword>
<keyword evidence="4" id="KW-1003">Cell membrane</keyword>
<comment type="caution">
    <text evidence="9">The sequence shown here is derived from an EMBL/GenBank/DDBJ whole genome shotgun (WGS) entry which is preliminary data.</text>
</comment>
<feature type="transmembrane region" description="Helical" evidence="8">
    <location>
        <begin position="59"/>
        <end position="77"/>
    </location>
</feature>
<feature type="transmembrane region" description="Helical" evidence="8">
    <location>
        <begin position="489"/>
        <end position="509"/>
    </location>
</feature>
<evidence type="ECO:0000256" key="2">
    <source>
        <dbReference type="ARBA" id="ARBA00005658"/>
    </source>
</evidence>
<feature type="transmembrane region" description="Helical" evidence="8">
    <location>
        <begin position="20"/>
        <end position="39"/>
    </location>
</feature>
<evidence type="ECO:0000256" key="4">
    <source>
        <dbReference type="ARBA" id="ARBA00022475"/>
    </source>
</evidence>
<evidence type="ECO:0000256" key="3">
    <source>
        <dbReference type="ARBA" id="ARBA00022448"/>
    </source>
</evidence>
<evidence type="ECO:0000256" key="6">
    <source>
        <dbReference type="ARBA" id="ARBA00022989"/>
    </source>
</evidence>
<keyword evidence="10" id="KW-1185">Reference proteome</keyword>
<dbReference type="Proteomes" id="UP000284177">
    <property type="component" value="Unassembled WGS sequence"/>
</dbReference>
<feature type="transmembrane region" description="Helical" evidence="8">
    <location>
        <begin position="149"/>
        <end position="172"/>
    </location>
</feature>
<feature type="transmembrane region" description="Helical" evidence="8">
    <location>
        <begin position="97"/>
        <end position="118"/>
    </location>
</feature>
<dbReference type="PANTHER" id="PTHR30047:SF7">
    <property type="entry name" value="HIGH-AFFINITY CHOLINE TRANSPORT PROTEIN"/>
    <property type="match status" value="1"/>
</dbReference>
<dbReference type="GO" id="GO:0022857">
    <property type="term" value="F:transmembrane transporter activity"/>
    <property type="evidence" value="ECO:0007669"/>
    <property type="project" value="InterPro"/>
</dbReference>
<dbReference type="OrthoDB" id="9775735at2"/>
<reference evidence="9 10" key="1">
    <citation type="submission" date="2016-08" db="EMBL/GenBank/DDBJ databases">
        <title>Novel Firmicutes and Novel Genomes.</title>
        <authorList>
            <person name="Poppleton D.I."/>
            <person name="Gribaldo S."/>
        </authorList>
    </citation>
    <scope>NUCLEOTIDE SEQUENCE [LARGE SCALE GENOMIC DNA]</scope>
    <source>
        <strain evidence="9 10">CTT3</strain>
    </source>
</reference>
<keyword evidence="3" id="KW-0813">Transport</keyword>
<dbReference type="GO" id="GO:0005886">
    <property type="term" value="C:plasma membrane"/>
    <property type="evidence" value="ECO:0007669"/>
    <property type="project" value="UniProtKB-SubCell"/>
</dbReference>
<accession>A0A419T5T6</accession>
<feature type="transmembrane region" description="Helical" evidence="8">
    <location>
        <begin position="458"/>
        <end position="477"/>
    </location>
</feature>
<protein>
    <submittedName>
        <fullName evidence="9">BCCT transporter</fullName>
    </submittedName>
</protein>
<evidence type="ECO:0000313" key="10">
    <source>
        <dbReference type="Proteomes" id="UP000284177"/>
    </source>
</evidence>
<evidence type="ECO:0000256" key="5">
    <source>
        <dbReference type="ARBA" id="ARBA00022692"/>
    </source>
</evidence>
<proteinExistence type="inferred from homology"/>
<evidence type="ECO:0000256" key="1">
    <source>
        <dbReference type="ARBA" id="ARBA00004651"/>
    </source>
</evidence>
<dbReference type="AlphaFoldDB" id="A0A419T5T6"/>
<sequence>MEVTNRTGNKNNKASLRLTIFIPMAVIFLAAIILGVVAPKAFYDVENAIVQFAFETFGWLFQICGNIFLFICLWVMVSRYGEIKLGGKEAKPIMSFWNWFAISLCAGIATGILFWGIAEPITHFMSPPEALGITPQSEEAAMFSMTTTFIHWTFIPYAMYGIAGLAIGFATFNMKLPYQVSSVLYPVFGKHTKGIVGEIVDNICLFAMAGGVAAILGVGTMQIGSGLNTLAGIPTGKTLWTIIVGLIVVTYIFSSYTGLNRGIRWLSDKNSKLFIAIMLFVFFLGPTKFILSLGTQSTGHFIQNFFVRTHYLSPIEGSAWPRWWPIYYWAIWLAYAPLTGMFLARISKGRTLRQFMLVNLILPATFGLIWFSVFGGSAIHLQLNGGQLWEAIQKSGLEISVFAFFENFPLSKLISWVFILAIYISIVTLADSMTTTVSSLSTTAYNNAEVEPPTKVKIFWGIVMSSMAIINLIAGKAGKISGIDATKQIATVAGFPILFFMLLLAFCVIKMLVKHKEYDIVNHPDTAYIEEEMLEKNQADIAIQ</sequence>
<dbReference type="Pfam" id="PF02028">
    <property type="entry name" value="BCCT"/>
    <property type="match status" value="1"/>
</dbReference>
<comment type="similarity">
    <text evidence="2">Belongs to the BCCT transporter (TC 2.A.15) family.</text>
</comment>
<keyword evidence="5 8" id="KW-0812">Transmembrane</keyword>
<dbReference type="RefSeq" id="WP_120168078.1">
    <property type="nucleotide sequence ID" value="NZ_MCIB01000008.1"/>
</dbReference>
<evidence type="ECO:0000256" key="8">
    <source>
        <dbReference type="SAM" id="Phobius"/>
    </source>
</evidence>
<dbReference type="InterPro" id="IPR000060">
    <property type="entry name" value="BCCT_transptr"/>
</dbReference>
<feature type="transmembrane region" description="Helical" evidence="8">
    <location>
        <begin position="356"/>
        <end position="379"/>
    </location>
</feature>
<gene>
    <name evidence="9" type="ORF">BET03_09985</name>
</gene>
<feature type="transmembrane region" description="Helical" evidence="8">
    <location>
        <begin position="199"/>
        <end position="219"/>
    </location>
</feature>
<evidence type="ECO:0000313" key="9">
    <source>
        <dbReference type="EMBL" id="RKD32937.1"/>
    </source>
</evidence>
<keyword evidence="6 8" id="KW-1133">Transmembrane helix</keyword>
<dbReference type="PANTHER" id="PTHR30047">
    <property type="entry name" value="HIGH-AFFINITY CHOLINE TRANSPORT PROTEIN-RELATED"/>
    <property type="match status" value="1"/>
</dbReference>
<organism evidence="9 10">
    <name type="scientific">Thermohalobacter berrensis</name>
    <dbReference type="NCBI Taxonomy" id="99594"/>
    <lineage>
        <taxon>Bacteria</taxon>
        <taxon>Bacillati</taxon>
        <taxon>Bacillota</taxon>
        <taxon>Tissierellia</taxon>
        <taxon>Tissierellales</taxon>
        <taxon>Thermohalobacteraceae</taxon>
        <taxon>Thermohalobacter</taxon>
    </lineage>
</organism>